<sequence>MNEMSIGEVSADAAAPRGEIKDLYEVGEIPPLGHVPKNMYAWAIRQDRHGPPDQAMQVEVVPTWELDSHDVLVLVMAAGVNYNGVWASLGEPMSVFDVHKQPFHIAGSDASGIVWAVGSKVKRWKVGDEVVIHCNQDDGDDEECNGGDPMFSTSQRIWGYETPDGSFAQFARVQDRQLLPRPQHLTWEEAACYTLTLATSYRMLFGHRPHTLKPGHNVLVWGASGGLGSMAIQLCATAGANAIGVVSEDDKRDFVMSLGAKGVINRKDFNCWGQLPKVGTPEYDAWAKECRKFGKAIWDITGKGVNVDCVFEHPGEATFPVSTFVVKRGGMVVFCAGTTGYNLTMDARYVWMHQKRVQGSHFAHLQQASMANKLVIERHVDPCMSEVFPWDQIPKAHMRMWNNEHRPGNMSVLVSAPVTGLRTFEDVIEASEEMHGKS</sequence>
<feature type="domain" description="Enoyl reductase (ER)" evidence="2">
    <location>
        <begin position="53"/>
        <end position="376"/>
    </location>
</feature>
<evidence type="ECO:0000256" key="1">
    <source>
        <dbReference type="ARBA" id="ARBA00022857"/>
    </source>
</evidence>
<dbReference type="Pfam" id="PF00107">
    <property type="entry name" value="ADH_zinc_N"/>
    <property type="match status" value="1"/>
</dbReference>
<dbReference type="InterPro" id="IPR013149">
    <property type="entry name" value="ADH-like_C"/>
</dbReference>
<proteinExistence type="predicted"/>
<dbReference type="GO" id="GO:0043880">
    <property type="term" value="F:crotonyl-CoA reductase activity"/>
    <property type="evidence" value="ECO:0007669"/>
    <property type="project" value="InterPro"/>
</dbReference>
<dbReference type="InterPro" id="IPR020843">
    <property type="entry name" value="ER"/>
</dbReference>
<evidence type="ECO:0000313" key="4">
    <source>
        <dbReference type="Proteomes" id="UP000094501"/>
    </source>
</evidence>
<dbReference type="RefSeq" id="WP_069437370.1">
    <property type="nucleotide sequence ID" value="NZ_LPWG01000011.1"/>
</dbReference>
<dbReference type="PANTHER" id="PTHR44154">
    <property type="entry name" value="QUINONE OXIDOREDUCTASE"/>
    <property type="match status" value="1"/>
</dbReference>
<protein>
    <submittedName>
        <fullName evidence="3">Crotonyl-CoA reductase</fullName>
    </submittedName>
</protein>
<dbReference type="AlphaFoldDB" id="A0A1E3W0X2"/>
<keyword evidence="4" id="KW-1185">Reference proteome</keyword>
<reference evidence="3 4" key="1">
    <citation type="journal article" date="2016" name="Environ. Microbiol.">
        <title>New Methyloceanibacter diversity from North Sea sediments includes methanotroph containing solely the soluble methane monooxygenase.</title>
        <authorList>
            <person name="Vekeman B."/>
            <person name="Kerckhof F.M."/>
            <person name="Cremers G."/>
            <person name="de Vos P."/>
            <person name="Vandamme P."/>
            <person name="Boon N."/>
            <person name="Op den Camp H.J."/>
            <person name="Heylen K."/>
        </authorList>
    </citation>
    <scope>NUCLEOTIDE SEQUENCE [LARGE SCALE GENOMIC DNA]</scope>
    <source>
        <strain evidence="3 4">R-67174</strain>
    </source>
</reference>
<keyword evidence="1" id="KW-0521">NADP</keyword>
<comment type="caution">
    <text evidence="3">The sequence shown here is derived from an EMBL/GenBank/DDBJ whole genome shotgun (WGS) entry which is preliminary data.</text>
</comment>
<dbReference type="STRING" id="1774968.AUC68_05550"/>
<dbReference type="PANTHER" id="PTHR44154:SF1">
    <property type="entry name" value="QUINONE OXIDOREDUCTASE"/>
    <property type="match status" value="1"/>
</dbReference>
<organism evidence="3 4">
    <name type="scientific">Methyloceanibacter methanicus</name>
    <dbReference type="NCBI Taxonomy" id="1774968"/>
    <lineage>
        <taxon>Bacteria</taxon>
        <taxon>Pseudomonadati</taxon>
        <taxon>Pseudomonadota</taxon>
        <taxon>Alphaproteobacteria</taxon>
        <taxon>Hyphomicrobiales</taxon>
        <taxon>Hyphomicrobiaceae</taxon>
        <taxon>Methyloceanibacter</taxon>
    </lineage>
</organism>
<dbReference type="SUPFAM" id="SSF50129">
    <property type="entry name" value="GroES-like"/>
    <property type="match status" value="1"/>
</dbReference>
<dbReference type="InterPro" id="IPR013154">
    <property type="entry name" value="ADH-like_N"/>
</dbReference>
<dbReference type="InterPro" id="IPR011032">
    <property type="entry name" value="GroES-like_sf"/>
</dbReference>
<gene>
    <name evidence="3" type="ORF">AUC68_05550</name>
</gene>
<dbReference type="Gene3D" id="3.40.50.720">
    <property type="entry name" value="NAD(P)-binding Rossmann-like Domain"/>
    <property type="match status" value="1"/>
</dbReference>
<dbReference type="InterPro" id="IPR036291">
    <property type="entry name" value="NAD(P)-bd_dom_sf"/>
</dbReference>
<dbReference type="Pfam" id="PF08240">
    <property type="entry name" value="ADH_N"/>
    <property type="match status" value="1"/>
</dbReference>
<dbReference type="Proteomes" id="UP000094501">
    <property type="component" value="Unassembled WGS sequence"/>
</dbReference>
<dbReference type="OrthoDB" id="9790818at2"/>
<name>A0A1E3W0X2_9HYPH</name>
<dbReference type="SUPFAM" id="SSF51735">
    <property type="entry name" value="NAD(P)-binding Rossmann-fold domains"/>
    <property type="match status" value="1"/>
</dbReference>
<dbReference type="SMART" id="SM00829">
    <property type="entry name" value="PKS_ER"/>
    <property type="match status" value="1"/>
</dbReference>
<dbReference type="NCBIfam" id="TIGR01751">
    <property type="entry name" value="crot-CoA-red"/>
    <property type="match status" value="1"/>
</dbReference>
<dbReference type="InterPro" id="IPR051603">
    <property type="entry name" value="Zinc-ADH_QOR/CCCR"/>
</dbReference>
<dbReference type="Gene3D" id="3.90.180.10">
    <property type="entry name" value="Medium-chain alcohol dehydrogenases, catalytic domain"/>
    <property type="match status" value="1"/>
</dbReference>
<evidence type="ECO:0000313" key="3">
    <source>
        <dbReference type="EMBL" id="ODR99432.1"/>
    </source>
</evidence>
<evidence type="ECO:0000259" key="2">
    <source>
        <dbReference type="SMART" id="SM00829"/>
    </source>
</evidence>
<dbReference type="CDD" id="cd08246">
    <property type="entry name" value="crotonyl_coA_red"/>
    <property type="match status" value="1"/>
</dbReference>
<dbReference type="InterPro" id="IPR010085">
    <property type="entry name" value="Crot_CoA_red"/>
</dbReference>
<dbReference type="EMBL" id="LPWG01000011">
    <property type="protein sequence ID" value="ODR99432.1"/>
    <property type="molecule type" value="Genomic_DNA"/>
</dbReference>
<accession>A0A1E3W0X2</accession>